<keyword evidence="3" id="KW-1185">Reference proteome</keyword>
<evidence type="ECO:0000256" key="1">
    <source>
        <dbReference type="SAM" id="MobiDB-lite"/>
    </source>
</evidence>
<feature type="compositionally biased region" description="Polar residues" evidence="1">
    <location>
        <begin position="124"/>
        <end position="133"/>
    </location>
</feature>
<feature type="non-terminal residue" evidence="2">
    <location>
        <position position="287"/>
    </location>
</feature>
<evidence type="ECO:0000313" key="2">
    <source>
        <dbReference type="EMBL" id="KAG7662934.1"/>
    </source>
</evidence>
<dbReference type="GeneID" id="73470324"/>
<dbReference type="AlphaFoldDB" id="A0A8J5QJ56"/>
<feature type="region of interest" description="Disordered" evidence="1">
    <location>
        <begin position="102"/>
        <end position="133"/>
    </location>
</feature>
<gene>
    <name evidence="2" type="ORF">J8A68_003524</name>
</gene>
<dbReference type="RefSeq" id="XP_049263167.1">
    <property type="nucleotide sequence ID" value="XM_049407389.1"/>
</dbReference>
<accession>A0A8J5QJ56</accession>
<organism evidence="2 3">
    <name type="scientific">[Candida] subhashii</name>
    <dbReference type="NCBI Taxonomy" id="561895"/>
    <lineage>
        <taxon>Eukaryota</taxon>
        <taxon>Fungi</taxon>
        <taxon>Dikarya</taxon>
        <taxon>Ascomycota</taxon>
        <taxon>Saccharomycotina</taxon>
        <taxon>Pichiomycetes</taxon>
        <taxon>Debaryomycetaceae</taxon>
        <taxon>Spathaspora</taxon>
    </lineage>
</organism>
<name>A0A8J5QJ56_9ASCO</name>
<reference evidence="2 3" key="1">
    <citation type="journal article" date="2021" name="DNA Res.">
        <title>Genome analysis of Candida subhashii reveals its hybrid nature and dual mitochondrial genome conformations.</title>
        <authorList>
            <person name="Mixao V."/>
            <person name="Hegedusova E."/>
            <person name="Saus E."/>
            <person name="Pryszcz L.P."/>
            <person name="Cillingova A."/>
            <person name="Nosek J."/>
            <person name="Gabaldon T."/>
        </authorList>
    </citation>
    <scope>NUCLEOTIDE SEQUENCE [LARGE SCALE GENOMIC DNA]</scope>
    <source>
        <strain evidence="2 3">CBS 10753</strain>
    </source>
</reference>
<dbReference type="Proteomes" id="UP000694255">
    <property type="component" value="Unassembled WGS sequence"/>
</dbReference>
<evidence type="ECO:0000313" key="3">
    <source>
        <dbReference type="Proteomes" id="UP000694255"/>
    </source>
</evidence>
<feature type="compositionally biased region" description="Low complexity" evidence="1">
    <location>
        <begin position="112"/>
        <end position="123"/>
    </location>
</feature>
<dbReference type="EMBL" id="JAGSYN010000157">
    <property type="protein sequence ID" value="KAG7662934.1"/>
    <property type="molecule type" value="Genomic_DNA"/>
</dbReference>
<protein>
    <submittedName>
        <fullName evidence="2">Uncharacterized protein</fullName>
    </submittedName>
</protein>
<comment type="caution">
    <text evidence="2">The sequence shown here is derived from an EMBL/GenBank/DDBJ whole genome shotgun (WGS) entry which is preliminary data.</text>
</comment>
<proteinExistence type="predicted"/>
<sequence length="287" mass="31643">MPFKIFSKNSQESSDSKLSLLSKAEFKKLEKNMKTLYFTGLFQKNQATARFIAKYQKAKLNSTYPITMTEFLQSCYKETTQEKIPETIHDIFVQISMNEDLENYNPEPADNTTESSTGLESSSDNTATTDPTSMSLTTVAVEITTAPVVAAVAPVVVAAAETTTAAVAPVVAPVVGATVVPTPIPATATTATNTVLISSDTILFSSDAENSEEEEEIDFQAMYNTKTSFKSKLFNNWYKTKIQSKAFRINSAKRIKKLFTFFSKENSLDHADCFELSTEENCELLGI</sequence>